<dbReference type="AlphaFoldDB" id="A0AAW0J085"/>
<gene>
    <name evidence="2" type="primary">HIPP46_8</name>
    <name evidence="2" type="ORF">CFP56_039277</name>
</gene>
<keyword evidence="3" id="KW-1185">Reference proteome</keyword>
<name>A0AAW0J085_QUESU</name>
<evidence type="ECO:0000313" key="3">
    <source>
        <dbReference type="Proteomes" id="UP000237347"/>
    </source>
</evidence>
<dbReference type="PANTHER" id="PTHR46932">
    <property type="entry name" value="HEAVY METAL-ASSOCIATED ISOPRENYLATED PLANT PROTEIN 47"/>
    <property type="match status" value="1"/>
</dbReference>
<dbReference type="InterPro" id="IPR042885">
    <property type="entry name" value="HIPP47/16"/>
</dbReference>
<reference evidence="2 3" key="1">
    <citation type="journal article" date="2018" name="Sci. Data">
        <title>The draft genome sequence of cork oak.</title>
        <authorList>
            <person name="Ramos A.M."/>
            <person name="Usie A."/>
            <person name="Barbosa P."/>
            <person name="Barros P.M."/>
            <person name="Capote T."/>
            <person name="Chaves I."/>
            <person name="Simoes F."/>
            <person name="Abreu I."/>
            <person name="Carrasquinho I."/>
            <person name="Faro C."/>
            <person name="Guimaraes J.B."/>
            <person name="Mendonca D."/>
            <person name="Nobrega F."/>
            <person name="Rodrigues L."/>
            <person name="Saibo N.J.M."/>
            <person name="Varela M.C."/>
            <person name="Egas C."/>
            <person name="Matos J."/>
            <person name="Miguel C.M."/>
            <person name="Oliveira M.M."/>
            <person name="Ricardo C.P."/>
            <person name="Goncalves S."/>
        </authorList>
    </citation>
    <scope>NUCLEOTIDE SEQUENCE [LARGE SCALE GENOMIC DNA]</scope>
    <source>
        <strain evidence="3">cv. HL8</strain>
    </source>
</reference>
<proteinExistence type="predicted"/>
<protein>
    <submittedName>
        <fullName evidence="2">Heavy metal-associated isoprenylated plant protein 46</fullName>
    </submittedName>
</protein>
<dbReference type="EMBL" id="PKMF04000756">
    <property type="protein sequence ID" value="KAK7820037.1"/>
    <property type="molecule type" value="Genomic_DNA"/>
</dbReference>
<dbReference type="PROSITE" id="PS50846">
    <property type="entry name" value="HMA_2"/>
    <property type="match status" value="1"/>
</dbReference>
<sequence>MKQKVVIRVTLNNGKKNARSKAMQIAVGLQGVESVSLQGEDSSQIVVVGDNIDSVILTSLLRKKVGFAELTSVSPVSTEGEKAKQETKLSESGIQSMVWPTYQPGVSYYYQPGAPYYAYEVAGYSNQNSCNIMKMKQKIVIRVTLNNGKKNARSKAMQIAVGLQGVESVSLQGEDSSQIVVVGDGIDSVNLTSLLRKKVGFAELTSVSPVSTEKEKPKQETKPSESGIQSIVWPTYQAGVPYYYQPGVPYYTHEVAGYNQNSCTTM</sequence>
<dbReference type="Proteomes" id="UP000237347">
    <property type="component" value="Unassembled WGS sequence"/>
</dbReference>
<organism evidence="2 3">
    <name type="scientific">Quercus suber</name>
    <name type="common">Cork oak</name>
    <dbReference type="NCBI Taxonomy" id="58331"/>
    <lineage>
        <taxon>Eukaryota</taxon>
        <taxon>Viridiplantae</taxon>
        <taxon>Streptophyta</taxon>
        <taxon>Embryophyta</taxon>
        <taxon>Tracheophyta</taxon>
        <taxon>Spermatophyta</taxon>
        <taxon>Magnoliopsida</taxon>
        <taxon>eudicotyledons</taxon>
        <taxon>Gunneridae</taxon>
        <taxon>Pentapetalae</taxon>
        <taxon>rosids</taxon>
        <taxon>fabids</taxon>
        <taxon>Fagales</taxon>
        <taxon>Fagaceae</taxon>
        <taxon>Quercus</taxon>
    </lineage>
</organism>
<accession>A0AAW0J085</accession>
<evidence type="ECO:0000313" key="2">
    <source>
        <dbReference type="EMBL" id="KAK7820037.1"/>
    </source>
</evidence>
<dbReference type="GO" id="GO:0046872">
    <property type="term" value="F:metal ion binding"/>
    <property type="evidence" value="ECO:0007669"/>
    <property type="project" value="InterPro"/>
</dbReference>
<evidence type="ECO:0000259" key="1">
    <source>
        <dbReference type="PROSITE" id="PS50846"/>
    </source>
</evidence>
<dbReference type="PANTHER" id="PTHR46932:SF12">
    <property type="entry name" value="HEAVY METAL-ASSOCIATED ISOPRENYLATED PLANT PROTEIN 47"/>
    <property type="match status" value="1"/>
</dbReference>
<dbReference type="Gene3D" id="3.30.70.100">
    <property type="match status" value="2"/>
</dbReference>
<comment type="caution">
    <text evidence="2">The sequence shown here is derived from an EMBL/GenBank/DDBJ whole genome shotgun (WGS) entry which is preliminary data.</text>
</comment>
<dbReference type="InterPro" id="IPR006121">
    <property type="entry name" value="HMA_dom"/>
</dbReference>
<feature type="domain" description="HMA" evidence="1">
    <location>
        <begin position="2"/>
        <end position="73"/>
    </location>
</feature>